<dbReference type="eggNOG" id="ENOG502SN07">
    <property type="taxonomic scope" value="Eukaryota"/>
</dbReference>
<dbReference type="EMBL" id="GL378323">
    <property type="protein sequence ID" value="EFJ52634.1"/>
    <property type="molecule type" value="Genomic_DNA"/>
</dbReference>
<dbReference type="KEGG" id="vcn:VOLCADRAFT_85814"/>
<dbReference type="OrthoDB" id="532422at2759"/>
<reference evidence="1 2" key="1">
    <citation type="journal article" date="2010" name="Science">
        <title>Genomic analysis of organismal complexity in the multicellular green alga Volvox carteri.</title>
        <authorList>
            <person name="Prochnik S.E."/>
            <person name="Umen J."/>
            <person name="Nedelcu A.M."/>
            <person name="Hallmann A."/>
            <person name="Miller S.M."/>
            <person name="Nishii I."/>
            <person name="Ferris P."/>
            <person name="Kuo A."/>
            <person name="Mitros T."/>
            <person name="Fritz-Laylin L.K."/>
            <person name="Hellsten U."/>
            <person name="Chapman J."/>
            <person name="Simakov O."/>
            <person name="Rensing S.A."/>
            <person name="Terry A."/>
            <person name="Pangilinan J."/>
            <person name="Kapitonov V."/>
            <person name="Jurka J."/>
            <person name="Salamov A."/>
            <person name="Shapiro H."/>
            <person name="Schmutz J."/>
            <person name="Grimwood J."/>
            <person name="Lindquist E."/>
            <person name="Lucas S."/>
            <person name="Grigoriev I.V."/>
            <person name="Schmitt R."/>
            <person name="Kirk D."/>
            <person name="Rokhsar D.S."/>
        </authorList>
    </citation>
    <scope>NUCLEOTIDE SEQUENCE [LARGE SCALE GENOMIC DNA]</scope>
    <source>
        <strain evidence="2">f. Nagariensis / Eve</strain>
    </source>
</reference>
<evidence type="ECO:0000313" key="2">
    <source>
        <dbReference type="Proteomes" id="UP000001058"/>
    </source>
</evidence>
<dbReference type="InParanoid" id="D8TH24"/>
<gene>
    <name evidence="1" type="ORF">VOLCADRAFT_85814</name>
</gene>
<dbReference type="GeneID" id="9624280"/>
<keyword evidence="2" id="KW-1185">Reference proteome</keyword>
<dbReference type="SUPFAM" id="SSF52266">
    <property type="entry name" value="SGNH hydrolase"/>
    <property type="match status" value="1"/>
</dbReference>
<organism evidence="2">
    <name type="scientific">Volvox carteri f. nagariensis</name>
    <dbReference type="NCBI Taxonomy" id="3068"/>
    <lineage>
        <taxon>Eukaryota</taxon>
        <taxon>Viridiplantae</taxon>
        <taxon>Chlorophyta</taxon>
        <taxon>core chlorophytes</taxon>
        <taxon>Chlorophyceae</taxon>
        <taxon>CS clade</taxon>
        <taxon>Chlamydomonadales</taxon>
        <taxon>Volvocaceae</taxon>
        <taxon>Volvox</taxon>
    </lineage>
</organism>
<dbReference type="PANTHER" id="PTHR34407">
    <property type="entry name" value="EXPRESSED PROTEIN"/>
    <property type="match status" value="1"/>
</dbReference>
<accession>D8TH24</accession>
<sequence length="386" mass="42250">MKCCKVPSHLWACRAAFVVNVECISWGQGTSKRGVTDWFSVFASWMISAFPRANITARNGCTPGVPTPYMIMCLELSVDPDVDLVFMEYTLNRRFYETTEDAQGALSQYYDVQYLSLRTALYRLAVFKSTPNFLWEDAYVDVHPGDHGHKIMADLAVHLIQRVTLGLLMEPYSSADAEAANEQLPEPMYLGNTAPSSPMCLVGAAFRRLVVSSSGFTYVNEGTAVKPKPGYVATEPGSRLQLAVNTDRSAVGSPAGEKVHVYVHHLRSYEHMGVAEVSCVSGCSCDPVEIDAHIKERVSQVYMSRLVVSQSRECVLEVKVTDKTSSGEHKFKVSGLVLAEKAGGSDIMERLGGDNQPFGLRQHNGDATQVVLTKAGRTGGDGQPEH</sequence>
<evidence type="ECO:0000313" key="1">
    <source>
        <dbReference type="EMBL" id="EFJ52634.1"/>
    </source>
</evidence>
<dbReference type="RefSeq" id="XP_002945639.1">
    <property type="nucleotide sequence ID" value="XM_002945593.1"/>
</dbReference>
<name>D8TH24_VOLCA</name>
<protein>
    <submittedName>
        <fullName evidence="1">Uncharacterized protein</fullName>
    </submittedName>
</protein>
<dbReference type="Proteomes" id="UP000001058">
    <property type="component" value="Unassembled WGS sequence"/>
</dbReference>
<proteinExistence type="predicted"/>
<dbReference type="PANTHER" id="PTHR34407:SF1">
    <property type="entry name" value="SGNH HYDROLASE-TYPE ESTERASE DOMAIN-CONTAINING PROTEIN"/>
    <property type="match status" value="1"/>
</dbReference>
<dbReference type="AlphaFoldDB" id="D8TH24"/>